<sequence length="47" mass="4562">MTRARYLSLAILLASTSALGPAAAPPKSGAAGEDAKLAPASARGRPG</sequence>
<feature type="region of interest" description="Disordered" evidence="1">
    <location>
        <begin position="19"/>
        <end position="47"/>
    </location>
</feature>
<comment type="caution">
    <text evidence="2">The sequence shown here is derived from an EMBL/GenBank/DDBJ whole genome shotgun (WGS) entry which is preliminary data.</text>
</comment>
<name>A0A0F9HGS4_9ZZZZ</name>
<dbReference type="EMBL" id="LAZR01016951">
    <property type="protein sequence ID" value="KKM02377.1"/>
    <property type="molecule type" value="Genomic_DNA"/>
</dbReference>
<evidence type="ECO:0000313" key="2">
    <source>
        <dbReference type="EMBL" id="KKM02377.1"/>
    </source>
</evidence>
<gene>
    <name evidence="2" type="ORF">LCGC14_1785080</name>
</gene>
<reference evidence="2" key="1">
    <citation type="journal article" date="2015" name="Nature">
        <title>Complex archaea that bridge the gap between prokaryotes and eukaryotes.</title>
        <authorList>
            <person name="Spang A."/>
            <person name="Saw J.H."/>
            <person name="Jorgensen S.L."/>
            <person name="Zaremba-Niedzwiedzka K."/>
            <person name="Martijn J."/>
            <person name="Lind A.E."/>
            <person name="van Eijk R."/>
            <person name="Schleper C."/>
            <person name="Guy L."/>
            <person name="Ettema T.J."/>
        </authorList>
    </citation>
    <scope>NUCLEOTIDE SEQUENCE</scope>
</reference>
<dbReference type="AlphaFoldDB" id="A0A0F9HGS4"/>
<feature type="compositionally biased region" description="Low complexity" evidence="1">
    <location>
        <begin position="19"/>
        <end position="32"/>
    </location>
</feature>
<evidence type="ECO:0000256" key="1">
    <source>
        <dbReference type="SAM" id="MobiDB-lite"/>
    </source>
</evidence>
<protein>
    <submittedName>
        <fullName evidence="2">Uncharacterized protein</fullName>
    </submittedName>
</protein>
<proteinExistence type="predicted"/>
<organism evidence="2">
    <name type="scientific">marine sediment metagenome</name>
    <dbReference type="NCBI Taxonomy" id="412755"/>
    <lineage>
        <taxon>unclassified sequences</taxon>
        <taxon>metagenomes</taxon>
        <taxon>ecological metagenomes</taxon>
    </lineage>
</organism>
<accession>A0A0F9HGS4</accession>
<feature type="non-terminal residue" evidence="2">
    <location>
        <position position="47"/>
    </location>
</feature>